<keyword evidence="2" id="KW-0378">Hydrolase</keyword>
<dbReference type="GO" id="GO:0016787">
    <property type="term" value="F:hydrolase activity"/>
    <property type="evidence" value="ECO:0007669"/>
    <property type="project" value="UniProtKB-KW"/>
</dbReference>
<dbReference type="InterPro" id="IPR036526">
    <property type="entry name" value="C-N_Hydrolase_sf"/>
</dbReference>
<dbReference type="Proteomes" id="UP000011566">
    <property type="component" value="Unassembled WGS sequence"/>
</dbReference>
<feature type="domain" description="CN hydrolase" evidence="1">
    <location>
        <begin position="18"/>
        <end position="255"/>
    </location>
</feature>
<dbReference type="InterPro" id="IPR003010">
    <property type="entry name" value="C-N_Hydrolase"/>
</dbReference>
<dbReference type="OrthoDB" id="41015at2157"/>
<organism evidence="2 3">
    <name type="scientific">Halococcus hamelinensis 100A6</name>
    <dbReference type="NCBI Taxonomy" id="1132509"/>
    <lineage>
        <taxon>Archaea</taxon>
        <taxon>Methanobacteriati</taxon>
        <taxon>Methanobacteriota</taxon>
        <taxon>Stenosarchaea group</taxon>
        <taxon>Halobacteria</taxon>
        <taxon>Halobacteriales</taxon>
        <taxon>Halococcaceae</taxon>
        <taxon>Halococcus</taxon>
    </lineage>
</organism>
<dbReference type="RefSeq" id="WP_007693938.1">
    <property type="nucleotide sequence ID" value="NZ_AJRK01000427.1"/>
</dbReference>
<dbReference type="PANTHER" id="PTHR23088">
    <property type="entry name" value="NITRILASE-RELATED"/>
    <property type="match status" value="1"/>
</dbReference>
<evidence type="ECO:0000313" key="3">
    <source>
        <dbReference type="Proteomes" id="UP000011566"/>
    </source>
</evidence>
<evidence type="ECO:0000259" key="1">
    <source>
        <dbReference type="PROSITE" id="PS50263"/>
    </source>
</evidence>
<keyword evidence="3" id="KW-1185">Reference proteome</keyword>
<accession>M0LXZ9</accession>
<sequence>MEAHFTLRVIILPNAMAIDIALVQFEAESSPEENLATATRYIEWAAERGADLVLLPEVWNVGYFAFDDYREHAESIDGPTATRLADLADELGIHLHAGSIVEASGEALYNTSLLFDPSGERIGSYRKIHLFGYESEESRLLTPGERIEVVDTSIGTVGLTTCYDLRFPELYRALCDAGAELFLVTSAWPHRRLDHWTLFARTRAVEEQVFLAAANLTGRNRGVELAGNSLVVDPWGVPRTNAGTDEGVTLARIDLDAVERTRNEFPVLDDRRLDPSDE</sequence>
<dbReference type="Gene3D" id="3.60.110.10">
    <property type="entry name" value="Carbon-nitrogen hydrolase"/>
    <property type="match status" value="1"/>
</dbReference>
<gene>
    <name evidence="2" type="ORF">C447_11320</name>
</gene>
<dbReference type="AlphaFoldDB" id="M0LXZ9"/>
<dbReference type="PANTHER" id="PTHR23088:SF27">
    <property type="entry name" value="DEAMINATED GLUTATHIONE AMIDASE"/>
    <property type="match status" value="1"/>
</dbReference>
<dbReference type="PROSITE" id="PS01227">
    <property type="entry name" value="UPF0012"/>
    <property type="match status" value="1"/>
</dbReference>
<protein>
    <submittedName>
        <fullName evidence="2">Amidohydrolase</fullName>
    </submittedName>
</protein>
<dbReference type="eggNOG" id="arCOG00062">
    <property type="taxonomic scope" value="Archaea"/>
</dbReference>
<dbReference type="Pfam" id="PF00795">
    <property type="entry name" value="CN_hydrolase"/>
    <property type="match status" value="1"/>
</dbReference>
<dbReference type="PATRIC" id="fig|1132509.6.peg.2562"/>
<comment type="caution">
    <text evidence="2">The sequence shown here is derived from an EMBL/GenBank/DDBJ whole genome shotgun (WGS) entry which is preliminary data.</text>
</comment>
<dbReference type="CDD" id="cd07583">
    <property type="entry name" value="nitrilase_5"/>
    <property type="match status" value="1"/>
</dbReference>
<dbReference type="SUPFAM" id="SSF56317">
    <property type="entry name" value="Carbon-nitrogen hydrolase"/>
    <property type="match status" value="1"/>
</dbReference>
<dbReference type="InterPro" id="IPR001110">
    <property type="entry name" value="UPF0012_CS"/>
</dbReference>
<reference evidence="2 3" key="1">
    <citation type="journal article" date="2014" name="PLoS Genet.">
        <title>Phylogenetically driven sequencing of extremely halophilic archaea reveals strategies for static and dynamic osmo-response.</title>
        <authorList>
            <person name="Becker E.A."/>
            <person name="Seitzer P.M."/>
            <person name="Tritt A."/>
            <person name="Larsen D."/>
            <person name="Krusor M."/>
            <person name="Yao A.I."/>
            <person name="Wu D."/>
            <person name="Madern D."/>
            <person name="Eisen J.A."/>
            <person name="Darling A.E."/>
            <person name="Facciotti M.T."/>
        </authorList>
    </citation>
    <scope>NUCLEOTIDE SEQUENCE [LARGE SCALE GENOMIC DNA]</scope>
    <source>
        <strain evidence="2 3">100A6</strain>
    </source>
</reference>
<dbReference type="EMBL" id="AOMB01000032">
    <property type="protein sequence ID" value="EMA38023.1"/>
    <property type="molecule type" value="Genomic_DNA"/>
</dbReference>
<dbReference type="PROSITE" id="PS50263">
    <property type="entry name" value="CN_HYDROLASE"/>
    <property type="match status" value="1"/>
</dbReference>
<evidence type="ECO:0000313" key="2">
    <source>
        <dbReference type="EMBL" id="EMA38023.1"/>
    </source>
</evidence>
<name>M0LXZ9_9EURY</name>
<proteinExistence type="predicted"/>